<sequence>MALHQQAHKQAWGPAVERRHFTSHLKENFSKVQSEHGIRCFSADNRSNWNAGIDNVPRCFSGQFAGNTAKDNMACIMNDSYVELRRPKALHPTSALRSDLNAQGPLEFENVYPKDHNGKSNSSQIRPDGNFWTQVDGPPRSLRVGGHISDVPRKRRDHAEEFSTGRSGVETGLESIMTRKAKINQENVPSSTNGYYAGNKGNKPYKKAEHSTGFHFKFVESPAFLRFAKTVPLRPASAPTPAQLHELCKVKREGVKKNVEKDEVKALDEWAPPVPVIPEPEPEPDPKADKKGKKKTPPNSGKKAPAKGKKK</sequence>
<keyword evidence="3" id="KW-1185">Reference proteome</keyword>
<proteinExistence type="predicted"/>
<protein>
    <submittedName>
        <fullName evidence="2">Uncharacterized protein</fullName>
    </submittedName>
</protein>
<evidence type="ECO:0000256" key="1">
    <source>
        <dbReference type="SAM" id="MobiDB-lite"/>
    </source>
</evidence>
<comment type="caution">
    <text evidence="2">The sequence shown here is derived from an EMBL/GenBank/DDBJ whole genome shotgun (WGS) entry which is preliminary data.</text>
</comment>
<feature type="region of interest" description="Disordered" evidence="1">
    <location>
        <begin position="264"/>
        <end position="311"/>
    </location>
</feature>
<dbReference type="AlphaFoldDB" id="A0AAE0F703"/>
<name>A0AAE0F703_9CHLO</name>
<accession>A0AAE0F703</accession>
<dbReference type="EMBL" id="LGRX02024692">
    <property type="protein sequence ID" value="KAK3253672.1"/>
    <property type="molecule type" value="Genomic_DNA"/>
</dbReference>
<dbReference type="Proteomes" id="UP001190700">
    <property type="component" value="Unassembled WGS sequence"/>
</dbReference>
<evidence type="ECO:0000313" key="3">
    <source>
        <dbReference type="Proteomes" id="UP001190700"/>
    </source>
</evidence>
<organism evidence="2 3">
    <name type="scientific">Cymbomonas tetramitiformis</name>
    <dbReference type="NCBI Taxonomy" id="36881"/>
    <lineage>
        <taxon>Eukaryota</taxon>
        <taxon>Viridiplantae</taxon>
        <taxon>Chlorophyta</taxon>
        <taxon>Pyramimonadophyceae</taxon>
        <taxon>Pyramimonadales</taxon>
        <taxon>Pyramimonadaceae</taxon>
        <taxon>Cymbomonas</taxon>
    </lineage>
</organism>
<evidence type="ECO:0000313" key="2">
    <source>
        <dbReference type="EMBL" id="KAK3253672.1"/>
    </source>
</evidence>
<gene>
    <name evidence="2" type="ORF">CYMTET_37085</name>
</gene>
<reference evidence="2 3" key="1">
    <citation type="journal article" date="2015" name="Genome Biol. Evol.">
        <title>Comparative Genomics of a Bacterivorous Green Alga Reveals Evolutionary Causalities and Consequences of Phago-Mixotrophic Mode of Nutrition.</title>
        <authorList>
            <person name="Burns J.A."/>
            <person name="Paasch A."/>
            <person name="Narechania A."/>
            <person name="Kim E."/>
        </authorList>
    </citation>
    <scope>NUCLEOTIDE SEQUENCE [LARGE SCALE GENOMIC DNA]</scope>
    <source>
        <strain evidence="2 3">PLY_AMNH</strain>
    </source>
</reference>
<feature type="region of interest" description="Disordered" evidence="1">
    <location>
        <begin position="109"/>
        <end position="129"/>
    </location>
</feature>